<accession>A0A2V3PQN4</accession>
<dbReference type="EMBL" id="QICL01000036">
    <property type="protein sequence ID" value="PXV59405.1"/>
    <property type="molecule type" value="Genomic_DNA"/>
</dbReference>
<name>A0A2V3PQN4_9BACT</name>
<gene>
    <name evidence="1" type="ORF">CLV62_13626</name>
</gene>
<dbReference type="OrthoDB" id="1119824at2"/>
<dbReference type="AlphaFoldDB" id="A0A2V3PQN4"/>
<protein>
    <recommendedName>
        <fullName evidence="3">Transposase</fullName>
    </recommendedName>
</protein>
<reference evidence="1 2" key="1">
    <citation type="submission" date="2018-03" db="EMBL/GenBank/DDBJ databases">
        <title>Genomic Encyclopedia of Archaeal and Bacterial Type Strains, Phase II (KMG-II): from individual species to whole genera.</title>
        <authorList>
            <person name="Goeker M."/>
        </authorList>
    </citation>
    <scope>NUCLEOTIDE SEQUENCE [LARGE SCALE GENOMIC DNA]</scope>
    <source>
        <strain evidence="1 2">DSM 100214</strain>
    </source>
</reference>
<proteinExistence type="predicted"/>
<evidence type="ECO:0000313" key="1">
    <source>
        <dbReference type="EMBL" id="PXV59405.1"/>
    </source>
</evidence>
<keyword evidence="2" id="KW-1185">Reference proteome</keyword>
<comment type="caution">
    <text evidence="1">The sequence shown here is derived from an EMBL/GenBank/DDBJ whole genome shotgun (WGS) entry which is preliminary data.</text>
</comment>
<organism evidence="1 2">
    <name type="scientific">Dysgonomonas alginatilytica</name>
    <dbReference type="NCBI Taxonomy" id="1605892"/>
    <lineage>
        <taxon>Bacteria</taxon>
        <taxon>Pseudomonadati</taxon>
        <taxon>Bacteroidota</taxon>
        <taxon>Bacteroidia</taxon>
        <taxon>Bacteroidales</taxon>
        <taxon>Dysgonomonadaceae</taxon>
        <taxon>Dysgonomonas</taxon>
    </lineage>
</organism>
<evidence type="ECO:0008006" key="3">
    <source>
        <dbReference type="Google" id="ProtNLM"/>
    </source>
</evidence>
<dbReference type="Proteomes" id="UP000247973">
    <property type="component" value="Unassembled WGS sequence"/>
</dbReference>
<evidence type="ECO:0000313" key="2">
    <source>
        <dbReference type="Proteomes" id="UP000247973"/>
    </source>
</evidence>
<sequence length="125" mass="14571">MDQPENLWKIYFCSMQTGYELLLPEGFLNYFEVVEVDTLEKVIILHLDEKVLSSEENKDNQFISKGFYPPTDIHDFPLRGKSLILRVRRRWQNKLSGNPYMRDWSVIAGGTHLTAEFAAFLKALS</sequence>
<dbReference type="RefSeq" id="WP_146212794.1">
    <property type="nucleotide sequence ID" value="NZ_QICL01000036.1"/>
</dbReference>